<accession>A0A9X4XDK8</accession>
<reference evidence="1 2" key="1">
    <citation type="submission" date="2019-11" db="EMBL/GenBank/DDBJ databases">
        <title>Gastrointestinal microbiota of Peromyscus leucopus.</title>
        <authorList>
            <person name="Milovic A."/>
            <person name="Bassam K."/>
            <person name="Barbour A.G."/>
        </authorList>
    </citation>
    <scope>NUCLEOTIDE SEQUENCE [LARGE SCALE GENOMIC DNA]</scope>
    <source>
        <strain evidence="1 2">LL8</strain>
    </source>
</reference>
<organism evidence="1 2">
    <name type="scientific">Lactobacillus johnsonii</name>
    <dbReference type="NCBI Taxonomy" id="33959"/>
    <lineage>
        <taxon>Bacteria</taxon>
        <taxon>Bacillati</taxon>
        <taxon>Bacillota</taxon>
        <taxon>Bacilli</taxon>
        <taxon>Lactobacillales</taxon>
        <taxon>Lactobacillaceae</taxon>
        <taxon>Lactobacillus</taxon>
    </lineage>
</organism>
<dbReference type="AlphaFoldDB" id="A0A9X4XDK8"/>
<gene>
    <name evidence="1" type="ORF">GJU95_08945</name>
</gene>
<comment type="caution">
    <text evidence="1">The sequence shown here is derived from an EMBL/GenBank/DDBJ whole genome shotgun (WGS) entry which is preliminary data.</text>
</comment>
<dbReference type="RefSeq" id="WP_155692929.1">
    <property type="nucleotide sequence ID" value="NZ_CP195714.1"/>
</dbReference>
<dbReference type="Proteomes" id="UP000488295">
    <property type="component" value="Unassembled WGS sequence"/>
</dbReference>
<evidence type="ECO:0000313" key="2">
    <source>
        <dbReference type="Proteomes" id="UP000488295"/>
    </source>
</evidence>
<protein>
    <submittedName>
        <fullName evidence="1">Uncharacterized protein</fullName>
    </submittedName>
</protein>
<name>A0A9X4XDK8_LACJH</name>
<dbReference type="EMBL" id="WKKC01000030">
    <property type="protein sequence ID" value="MTE03885.1"/>
    <property type="molecule type" value="Genomic_DNA"/>
</dbReference>
<proteinExistence type="predicted"/>
<evidence type="ECO:0000313" key="1">
    <source>
        <dbReference type="EMBL" id="MTE03885.1"/>
    </source>
</evidence>
<sequence length="315" mass="36579">MATKKLYFHRLQMYYLNGISDGNDPIFLDISEEKEILCNILNGIETTPKFMEFKYKERRVAIEFILGIDNFLKNKSGIICGKLSHPRDKHAYQLRTKGRADEEEIATKKDQLFEARSYFLIDTDSMIIAYLYEQSAPHIKALGDWVYFATKNNANMSTVWGQVTGIATKNMIENLKKAAYIGNIEYYMEIPTSLAAEYTQLSEGEYKKLKNQKFIKLQCKLVTEKRGVSAFDDSEEVGGFFKGLKNNPFIKKVRVKMKNKKEDHVTEVQLVNNPLNYSINFDFDAMSNTEYDKTISERIQSEYNTHKKEINDVYK</sequence>